<dbReference type="STRING" id="930991.A0A0D0DMP8"/>
<name>A0A0D0DMP8_9AGAM</name>
<dbReference type="HOGENOM" id="CLU_2558944_0_0_1"/>
<sequence length="82" mass="9052">MKRSIKGYEEMTHHEIMDILRIKKAHLPPVSSTRRRKVTSAANVDDQDGVLDPGPGSGSTFQTPMPEAGSSEDERDDDADEL</sequence>
<evidence type="ECO:0000256" key="1">
    <source>
        <dbReference type="SAM" id="MobiDB-lite"/>
    </source>
</evidence>
<feature type="compositionally biased region" description="Acidic residues" evidence="1">
    <location>
        <begin position="70"/>
        <end position="82"/>
    </location>
</feature>
<feature type="region of interest" description="Disordered" evidence="1">
    <location>
        <begin position="27"/>
        <end position="82"/>
    </location>
</feature>
<accession>A0A0D0DMP8</accession>
<dbReference type="EMBL" id="KN824843">
    <property type="protein sequence ID" value="KIL00043.1"/>
    <property type="molecule type" value="Genomic_DNA"/>
</dbReference>
<proteinExistence type="predicted"/>
<protein>
    <submittedName>
        <fullName evidence="2">Uncharacterized protein</fullName>
    </submittedName>
</protein>
<gene>
    <name evidence="2" type="ORF">PAXRUDRAFT_371680</name>
</gene>
<reference evidence="2 3" key="1">
    <citation type="submission" date="2014-04" db="EMBL/GenBank/DDBJ databases">
        <authorList>
            <consortium name="DOE Joint Genome Institute"/>
            <person name="Kuo A."/>
            <person name="Kohler A."/>
            <person name="Jargeat P."/>
            <person name="Nagy L.G."/>
            <person name="Floudas D."/>
            <person name="Copeland A."/>
            <person name="Barry K.W."/>
            <person name="Cichocki N."/>
            <person name="Veneault-Fourrey C."/>
            <person name="LaButti K."/>
            <person name="Lindquist E.A."/>
            <person name="Lipzen A."/>
            <person name="Lundell T."/>
            <person name="Morin E."/>
            <person name="Murat C."/>
            <person name="Sun H."/>
            <person name="Tunlid A."/>
            <person name="Henrissat B."/>
            <person name="Grigoriev I.V."/>
            <person name="Hibbett D.S."/>
            <person name="Martin F."/>
            <person name="Nordberg H.P."/>
            <person name="Cantor M.N."/>
            <person name="Hua S.X."/>
        </authorList>
    </citation>
    <scope>NUCLEOTIDE SEQUENCE [LARGE SCALE GENOMIC DNA]</scope>
    <source>
        <strain evidence="2 3">Ve08.2h10</strain>
    </source>
</reference>
<dbReference type="Proteomes" id="UP000054538">
    <property type="component" value="Unassembled WGS sequence"/>
</dbReference>
<keyword evidence="3" id="KW-1185">Reference proteome</keyword>
<dbReference type="AlphaFoldDB" id="A0A0D0DMP8"/>
<evidence type="ECO:0000313" key="3">
    <source>
        <dbReference type="Proteomes" id="UP000054538"/>
    </source>
</evidence>
<dbReference type="InParanoid" id="A0A0D0DMP8"/>
<organism evidence="2 3">
    <name type="scientific">Paxillus rubicundulus Ve08.2h10</name>
    <dbReference type="NCBI Taxonomy" id="930991"/>
    <lineage>
        <taxon>Eukaryota</taxon>
        <taxon>Fungi</taxon>
        <taxon>Dikarya</taxon>
        <taxon>Basidiomycota</taxon>
        <taxon>Agaricomycotina</taxon>
        <taxon>Agaricomycetes</taxon>
        <taxon>Agaricomycetidae</taxon>
        <taxon>Boletales</taxon>
        <taxon>Paxilineae</taxon>
        <taxon>Paxillaceae</taxon>
        <taxon>Paxillus</taxon>
    </lineage>
</organism>
<evidence type="ECO:0000313" key="2">
    <source>
        <dbReference type="EMBL" id="KIL00043.1"/>
    </source>
</evidence>
<reference evidence="3" key="2">
    <citation type="submission" date="2015-01" db="EMBL/GenBank/DDBJ databases">
        <title>Evolutionary Origins and Diversification of the Mycorrhizal Mutualists.</title>
        <authorList>
            <consortium name="DOE Joint Genome Institute"/>
            <consortium name="Mycorrhizal Genomics Consortium"/>
            <person name="Kohler A."/>
            <person name="Kuo A."/>
            <person name="Nagy L.G."/>
            <person name="Floudas D."/>
            <person name="Copeland A."/>
            <person name="Barry K.W."/>
            <person name="Cichocki N."/>
            <person name="Veneault-Fourrey C."/>
            <person name="LaButti K."/>
            <person name="Lindquist E.A."/>
            <person name="Lipzen A."/>
            <person name="Lundell T."/>
            <person name="Morin E."/>
            <person name="Murat C."/>
            <person name="Riley R."/>
            <person name="Ohm R."/>
            <person name="Sun H."/>
            <person name="Tunlid A."/>
            <person name="Henrissat B."/>
            <person name="Grigoriev I.V."/>
            <person name="Hibbett D.S."/>
            <person name="Martin F."/>
        </authorList>
    </citation>
    <scope>NUCLEOTIDE SEQUENCE [LARGE SCALE GENOMIC DNA]</scope>
    <source>
        <strain evidence="3">Ve08.2h10</strain>
    </source>
</reference>